<dbReference type="OrthoDB" id="4191603at2"/>
<dbReference type="InterPro" id="IPR036424">
    <property type="entry name" value="UPP_synth-like_sf"/>
</dbReference>
<feature type="binding site" evidence="2">
    <location>
        <begin position="34"/>
        <end position="37"/>
    </location>
    <ligand>
        <name>substrate</name>
    </ligand>
</feature>
<dbReference type="InterPro" id="IPR018520">
    <property type="entry name" value="UPP_synth-like_CS"/>
</dbReference>
<dbReference type="PROSITE" id="PS01066">
    <property type="entry name" value="UPP_SYNTHASE"/>
    <property type="match status" value="1"/>
</dbReference>
<dbReference type="InterPro" id="IPR001441">
    <property type="entry name" value="UPP_synth-like"/>
</dbReference>
<feature type="active site" description="Proton acceptor" evidence="2">
    <location>
        <position position="81"/>
    </location>
</feature>
<dbReference type="CDD" id="cd00475">
    <property type="entry name" value="Cis_IPPS"/>
    <property type="match status" value="1"/>
</dbReference>
<evidence type="ECO:0000313" key="3">
    <source>
        <dbReference type="EMBL" id="KPU43913.1"/>
    </source>
</evidence>
<comment type="function">
    <text evidence="2">Catalyzes the condensation of isopentenyl diphosphate (IPP) with allylic pyrophosphates generating different type of terpenoids.</text>
</comment>
<comment type="subunit">
    <text evidence="2">Homodimer.</text>
</comment>
<feature type="binding site" evidence="2">
    <location>
        <position position="46"/>
    </location>
    <ligand>
        <name>substrate</name>
    </ligand>
</feature>
<dbReference type="EMBL" id="LKET01000032">
    <property type="protein sequence ID" value="KPU43913.1"/>
    <property type="molecule type" value="Genomic_DNA"/>
</dbReference>
<dbReference type="RefSeq" id="WP_054875126.1">
    <property type="nucleotide sequence ID" value="NZ_LKET01000032.1"/>
</dbReference>
<proteinExistence type="inferred from homology"/>
<feature type="binding site" evidence="2">
    <location>
        <position position="84"/>
    </location>
    <ligand>
        <name>substrate</name>
    </ligand>
</feature>
<feature type="binding site" evidence="2">
    <location>
        <begin position="78"/>
        <end position="80"/>
    </location>
    <ligand>
        <name>substrate</name>
    </ligand>
</feature>
<comment type="caution">
    <text evidence="3">The sequence shown here is derived from an EMBL/GenBank/DDBJ whole genome shotgun (WGS) entry which is preliminary data.</text>
</comment>
<evidence type="ECO:0000256" key="2">
    <source>
        <dbReference type="HAMAP-Rule" id="MF_01139"/>
    </source>
</evidence>
<keyword evidence="2" id="KW-0460">Magnesium</keyword>
<feature type="active site" evidence="2">
    <location>
        <position position="33"/>
    </location>
</feature>
<feature type="binding site" evidence="2">
    <location>
        <position position="220"/>
    </location>
    <ligand>
        <name>Mg(2+)</name>
        <dbReference type="ChEBI" id="CHEBI:18420"/>
    </ligand>
</feature>
<protein>
    <recommendedName>
        <fullName evidence="2">Isoprenyl transferase</fullName>
        <ecNumber evidence="2">2.5.1.-</ecNumber>
    </recommendedName>
</protein>
<comment type="similarity">
    <text evidence="2">Belongs to the UPP synthase family.</text>
</comment>
<dbReference type="SUPFAM" id="SSF64005">
    <property type="entry name" value="Undecaprenyl diphosphate synthase"/>
    <property type="match status" value="1"/>
</dbReference>
<gene>
    <name evidence="3" type="primary">uppS</name>
    <name evidence="3" type="ORF">OXPF_20780</name>
</gene>
<keyword evidence="4" id="KW-1185">Reference proteome</keyword>
<keyword evidence="1 2" id="KW-0808">Transferase</keyword>
<accession>A0A0P8W836</accession>
<dbReference type="GO" id="GO:0008834">
    <property type="term" value="F:ditrans,polycis-undecaprenyl-diphosphate synthase [(2E,6E)-farnesyl-diphosphate specific] activity"/>
    <property type="evidence" value="ECO:0007669"/>
    <property type="project" value="TreeGrafter"/>
</dbReference>
<dbReference type="GO" id="GO:0030145">
    <property type="term" value="F:manganese ion binding"/>
    <property type="evidence" value="ECO:0007669"/>
    <property type="project" value="TreeGrafter"/>
</dbReference>
<comment type="cofactor">
    <cofactor evidence="2">
        <name>Mg(2+)</name>
        <dbReference type="ChEBI" id="CHEBI:18420"/>
    </cofactor>
    <text evidence="2">Binds 2 magnesium ions per subunit.</text>
</comment>
<dbReference type="NCBIfam" id="NF011405">
    <property type="entry name" value="PRK14830.1"/>
    <property type="match status" value="1"/>
</dbReference>
<dbReference type="GO" id="GO:0000287">
    <property type="term" value="F:magnesium ion binding"/>
    <property type="evidence" value="ECO:0007669"/>
    <property type="project" value="UniProtKB-UniRule"/>
</dbReference>
<name>A0A0P8W836_9CLOT</name>
<dbReference type="PANTHER" id="PTHR10291">
    <property type="entry name" value="DEHYDRODOLICHYL DIPHOSPHATE SYNTHASE FAMILY MEMBER"/>
    <property type="match status" value="1"/>
</dbReference>
<dbReference type="GO" id="GO:0016094">
    <property type="term" value="P:polyprenol biosynthetic process"/>
    <property type="evidence" value="ECO:0007669"/>
    <property type="project" value="TreeGrafter"/>
</dbReference>
<feature type="binding site" evidence="2">
    <location>
        <position position="38"/>
    </location>
    <ligand>
        <name>substrate</name>
    </ligand>
</feature>
<dbReference type="AlphaFoldDB" id="A0A0P8W836"/>
<feature type="binding site" evidence="2">
    <location>
        <position position="50"/>
    </location>
    <ligand>
        <name>substrate</name>
    </ligand>
</feature>
<feature type="binding site" evidence="2">
    <location>
        <position position="201"/>
    </location>
    <ligand>
        <name>substrate</name>
    </ligand>
</feature>
<dbReference type="GO" id="GO:0005829">
    <property type="term" value="C:cytosol"/>
    <property type="evidence" value="ECO:0007669"/>
    <property type="project" value="TreeGrafter"/>
</dbReference>
<feature type="binding site" evidence="2">
    <location>
        <begin position="207"/>
        <end position="209"/>
    </location>
    <ligand>
        <name>substrate</name>
    </ligand>
</feature>
<keyword evidence="2" id="KW-0479">Metal-binding</keyword>
<dbReference type="PATRIC" id="fig|36849.3.peg.2196"/>
<reference evidence="3 4" key="1">
    <citation type="submission" date="2015-09" db="EMBL/GenBank/DDBJ databases">
        <title>Genome sequence of Oxobacter pfennigii DSM 3222.</title>
        <authorList>
            <person name="Poehlein A."/>
            <person name="Bengelsdorf F.R."/>
            <person name="Schiel-Bengelsdorf B."/>
            <person name="Duerre P."/>
            <person name="Daniel R."/>
        </authorList>
    </citation>
    <scope>NUCLEOTIDE SEQUENCE [LARGE SCALE GENOMIC DNA]</scope>
    <source>
        <strain evidence="3 4">DSM 3222</strain>
    </source>
</reference>
<feature type="binding site" evidence="2">
    <location>
        <position position="33"/>
    </location>
    <ligand>
        <name>Mg(2+)</name>
        <dbReference type="ChEBI" id="CHEBI:18420"/>
    </ligand>
</feature>
<evidence type="ECO:0000256" key="1">
    <source>
        <dbReference type="ARBA" id="ARBA00022679"/>
    </source>
</evidence>
<dbReference type="EC" id="2.5.1.-" evidence="2"/>
<dbReference type="Gene3D" id="3.40.1180.10">
    <property type="entry name" value="Decaprenyl diphosphate synthase-like"/>
    <property type="match status" value="1"/>
</dbReference>
<evidence type="ECO:0000313" key="4">
    <source>
        <dbReference type="Proteomes" id="UP000050326"/>
    </source>
</evidence>
<sequence>MFSFFKKPKKAEEDLLNKIDKSRLPQHIAIIMDGNGRWARHRNLPRAMGHKAGVEAIRDIVRASSELGIKVLTLYAFSTENWKRPADEVNALMNLLVEYLRKEVQELHEKKVKIMAIGDITKLPLMCQQELKNAFNITKNNDGLVLNLALNYGSRNEIISAVRKISADVKKGSFDPEKIDESLISRYLSTKNLPDPDLIIRPSGELRLSNFLLWQCAYSELWFSDVNWPDFKRNHLYKAIYDFQIRDRRFGGIKQ</sequence>
<feature type="binding site" evidence="2">
    <location>
        <position position="82"/>
    </location>
    <ligand>
        <name>substrate</name>
    </ligand>
</feature>
<dbReference type="STRING" id="36849.OXPF_20780"/>
<dbReference type="Pfam" id="PF01255">
    <property type="entry name" value="Prenyltransf"/>
    <property type="match status" value="1"/>
</dbReference>
<dbReference type="NCBIfam" id="TIGR00055">
    <property type="entry name" value="uppS"/>
    <property type="match status" value="1"/>
</dbReference>
<dbReference type="HAMAP" id="MF_01139">
    <property type="entry name" value="ISPT"/>
    <property type="match status" value="1"/>
</dbReference>
<dbReference type="PANTHER" id="PTHR10291:SF0">
    <property type="entry name" value="DEHYDRODOLICHYL DIPHOSPHATE SYNTHASE 2"/>
    <property type="match status" value="1"/>
</dbReference>
<dbReference type="FunFam" id="3.40.1180.10:FF:000001">
    <property type="entry name" value="(2E,6E)-farnesyl-diphosphate-specific ditrans,polycis-undecaprenyl-diphosphate synthase"/>
    <property type="match status" value="1"/>
</dbReference>
<organism evidence="3 4">
    <name type="scientific">Oxobacter pfennigii</name>
    <dbReference type="NCBI Taxonomy" id="36849"/>
    <lineage>
        <taxon>Bacteria</taxon>
        <taxon>Bacillati</taxon>
        <taxon>Bacillota</taxon>
        <taxon>Clostridia</taxon>
        <taxon>Eubacteriales</taxon>
        <taxon>Clostridiaceae</taxon>
        <taxon>Oxobacter</taxon>
    </lineage>
</organism>
<dbReference type="Proteomes" id="UP000050326">
    <property type="component" value="Unassembled WGS sequence"/>
</dbReference>